<reference evidence="1 2" key="1">
    <citation type="submission" date="2020-08" db="EMBL/GenBank/DDBJ databases">
        <title>Genomic Encyclopedia of Type Strains, Phase IV (KMG-IV): sequencing the most valuable type-strain genomes for metagenomic binning, comparative biology and taxonomic classification.</title>
        <authorList>
            <person name="Goeker M."/>
        </authorList>
    </citation>
    <scope>NUCLEOTIDE SEQUENCE [LARGE SCALE GENOMIC DNA]</scope>
    <source>
        <strain evidence="1 2">DSM 12252</strain>
    </source>
</reference>
<name>A0A7W8DKV5_9BACT</name>
<keyword evidence="2" id="KW-1185">Reference proteome</keyword>
<comment type="caution">
    <text evidence="1">The sequence shown here is derived from an EMBL/GenBank/DDBJ whole genome shotgun (WGS) entry which is preliminary data.</text>
</comment>
<organism evidence="1 2">
    <name type="scientific">Prosthecobacter vanneervenii</name>
    <dbReference type="NCBI Taxonomy" id="48466"/>
    <lineage>
        <taxon>Bacteria</taxon>
        <taxon>Pseudomonadati</taxon>
        <taxon>Verrucomicrobiota</taxon>
        <taxon>Verrucomicrobiia</taxon>
        <taxon>Verrucomicrobiales</taxon>
        <taxon>Verrucomicrobiaceae</taxon>
        <taxon>Prosthecobacter</taxon>
    </lineage>
</organism>
<dbReference type="EMBL" id="JACHIG010000006">
    <property type="protein sequence ID" value="MBB5033664.1"/>
    <property type="molecule type" value="Genomic_DNA"/>
</dbReference>
<accession>A0A7W8DKV5</accession>
<protein>
    <submittedName>
        <fullName evidence="1">Uncharacterized protein</fullName>
    </submittedName>
</protein>
<proteinExistence type="predicted"/>
<sequence length="258" mass="28965">MHQLNKPSPFWSACARATDFELCNAIAAAIETKYGSAGEMSTVEKMPLHERIPFLIWYGSGFAEKEGLLRLLELPFDRSGWADAYELIEHPGISESLRSLIGKIRCSSAAYDEVKKDLRDYPDEIENTETLLSNASSEVLESLARYIRRQIECYQHLDLGLDMNSVSGPKNLGYLSSAHSWTQDFARKHDDLIPTLEELLAHCMHYGVKSVGQTDYIIPLSGKLSQQNANETLIALRRPIFGQKYCITVAGVIRHITA</sequence>
<dbReference type="Proteomes" id="UP000590740">
    <property type="component" value="Unassembled WGS sequence"/>
</dbReference>
<gene>
    <name evidence="1" type="ORF">HNQ65_003252</name>
</gene>
<dbReference type="RefSeq" id="WP_184340682.1">
    <property type="nucleotide sequence ID" value="NZ_JACHIG010000006.1"/>
</dbReference>
<dbReference type="AlphaFoldDB" id="A0A7W8DKV5"/>
<evidence type="ECO:0000313" key="2">
    <source>
        <dbReference type="Proteomes" id="UP000590740"/>
    </source>
</evidence>
<evidence type="ECO:0000313" key="1">
    <source>
        <dbReference type="EMBL" id="MBB5033664.1"/>
    </source>
</evidence>